<keyword evidence="4 15" id="KW-0645">Protease</keyword>
<keyword evidence="14" id="KW-0325">Glycoprotein</keyword>
<keyword evidence="8 15" id="KW-0862">Zinc</keyword>
<comment type="subcellular location">
    <subcellularLocation>
        <location evidence="2">Membrane</location>
    </subcellularLocation>
</comment>
<evidence type="ECO:0000313" key="17">
    <source>
        <dbReference type="Proteomes" id="UP001430356"/>
    </source>
</evidence>
<evidence type="ECO:0000313" key="16">
    <source>
        <dbReference type="EMBL" id="KAK7194444.1"/>
    </source>
</evidence>
<comment type="caution">
    <text evidence="16">The sequence shown here is derived from an EMBL/GenBank/DDBJ whole genome shotgun (WGS) entry which is preliminary data.</text>
</comment>
<keyword evidence="17" id="KW-1185">Reference proteome</keyword>
<dbReference type="Pfam" id="PF01457">
    <property type="entry name" value="Peptidase_M8"/>
    <property type="match status" value="1"/>
</dbReference>
<dbReference type="PANTHER" id="PTHR10942:SF0">
    <property type="entry name" value="LEISHMANOLYSIN-LIKE PEPTIDASE"/>
    <property type="match status" value="1"/>
</dbReference>
<evidence type="ECO:0000256" key="7">
    <source>
        <dbReference type="ARBA" id="ARBA00022801"/>
    </source>
</evidence>
<evidence type="ECO:0000256" key="13">
    <source>
        <dbReference type="ARBA" id="ARBA00023157"/>
    </source>
</evidence>
<dbReference type="GO" id="GO:0006508">
    <property type="term" value="P:proteolysis"/>
    <property type="evidence" value="ECO:0007669"/>
    <property type="project" value="UniProtKB-KW"/>
</dbReference>
<keyword evidence="6" id="KW-0732">Signal</keyword>
<dbReference type="GO" id="GO:0016020">
    <property type="term" value="C:membrane"/>
    <property type="evidence" value="ECO:0007669"/>
    <property type="project" value="UniProtKB-SubCell"/>
</dbReference>
<comment type="catalytic activity">
    <reaction evidence="1">
        <text>Preference for hydrophobic residues at P1 and P1' and basic residues at P2' and P3'. A model nonapeptide is cleaved at -Ala-Tyr-|-Leu-Lys-Lys-.</text>
        <dbReference type="EC" id="3.4.24.36"/>
    </reaction>
</comment>
<keyword evidence="10 15" id="KW-0482">Metalloprotease</keyword>
<protein>
    <recommendedName>
        <fullName evidence="15">Leishmanolysin-like peptidase</fullName>
        <ecNumber evidence="15">3.4.24.-</ecNumber>
    </recommendedName>
</protein>
<keyword evidence="11" id="KW-0472">Membrane</keyword>
<keyword evidence="9" id="KW-0130">Cell adhesion</keyword>
<keyword evidence="12" id="KW-0865">Zymogen</keyword>
<evidence type="ECO:0000256" key="6">
    <source>
        <dbReference type="ARBA" id="ARBA00022729"/>
    </source>
</evidence>
<dbReference type="GO" id="GO:0005737">
    <property type="term" value="C:cytoplasm"/>
    <property type="evidence" value="ECO:0007669"/>
    <property type="project" value="TreeGrafter"/>
</dbReference>
<evidence type="ECO:0000256" key="12">
    <source>
        <dbReference type="ARBA" id="ARBA00023145"/>
    </source>
</evidence>
<accession>A0AAW0EMM1</accession>
<evidence type="ECO:0000256" key="14">
    <source>
        <dbReference type="ARBA" id="ARBA00023180"/>
    </source>
</evidence>
<dbReference type="EC" id="3.4.24.-" evidence="15"/>
<dbReference type="PANTHER" id="PTHR10942">
    <property type="entry name" value="LEISHMANOLYSIN-LIKE PEPTIDASE"/>
    <property type="match status" value="1"/>
</dbReference>
<keyword evidence="7 15" id="KW-0378">Hydrolase</keyword>
<keyword evidence="5 15" id="KW-0479">Metal-binding</keyword>
<dbReference type="Gene3D" id="2.10.55.10">
    <property type="entry name" value="Leishmanolysin domain 3"/>
    <property type="match status" value="1"/>
</dbReference>
<dbReference type="InterPro" id="IPR001577">
    <property type="entry name" value="Peptidase_M8"/>
</dbReference>
<proteinExistence type="inferred from homology"/>
<evidence type="ECO:0000256" key="2">
    <source>
        <dbReference type="ARBA" id="ARBA00004370"/>
    </source>
</evidence>
<evidence type="ECO:0000256" key="5">
    <source>
        <dbReference type="ARBA" id="ARBA00022723"/>
    </source>
</evidence>
<evidence type="ECO:0000256" key="1">
    <source>
        <dbReference type="ARBA" id="ARBA00001249"/>
    </source>
</evidence>
<comment type="similarity">
    <text evidence="3 15">Belongs to the peptidase M8 family.</text>
</comment>
<sequence length="192" mass="21431">MKDDLMAGITVAGIYSAITIAAMEDTGFYKGNYAMAEPMMYGRNAGCGLALNECVVNGVSQIPEMFCTFTEKKLVCTSDRLGLGACLPYNQPSQLPPAVSVLRQQLVRQPQCADGLLPLRAAVSQYEVQYRRGSLERQCVRRHVEVSGRSHWLCRGLVVVPPVWHLRRGAVFHNDVRREGEWGENVHQVHTR</sequence>
<evidence type="ECO:0000256" key="8">
    <source>
        <dbReference type="ARBA" id="ARBA00022833"/>
    </source>
</evidence>
<dbReference type="GO" id="GO:0004222">
    <property type="term" value="F:metalloendopeptidase activity"/>
    <property type="evidence" value="ECO:0007669"/>
    <property type="project" value="UniProtKB-UniRule"/>
</dbReference>
<dbReference type="SUPFAM" id="SSF55486">
    <property type="entry name" value="Metalloproteases ('zincins'), catalytic domain"/>
    <property type="match status" value="1"/>
</dbReference>
<dbReference type="Proteomes" id="UP001430356">
    <property type="component" value="Unassembled WGS sequence"/>
</dbReference>
<keyword evidence="13" id="KW-1015">Disulfide bond</keyword>
<name>A0AAW0EMM1_9TRYP</name>
<evidence type="ECO:0000256" key="9">
    <source>
        <dbReference type="ARBA" id="ARBA00022889"/>
    </source>
</evidence>
<evidence type="ECO:0000256" key="11">
    <source>
        <dbReference type="ARBA" id="ARBA00023136"/>
    </source>
</evidence>
<reference evidence="16 17" key="1">
    <citation type="journal article" date="2021" name="MBio">
        <title>A New Model Trypanosomatid, Novymonas esmeraldas: Genomic Perception of Its 'Candidatus Pandoraea novymonadis' Endosymbiont.</title>
        <authorList>
            <person name="Zakharova A."/>
            <person name="Saura A."/>
            <person name="Butenko A."/>
            <person name="Podesvova L."/>
            <person name="Warmusova S."/>
            <person name="Kostygov A.Y."/>
            <person name="Nenarokova A."/>
            <person name="Lukes J."/>
            <person name="Opperdoes F.R."/>
            <person name="Yurchenko V."/>
        </authorList>
    </citation>
    <scope>NUCLEOTIDE SEQUENCE [LARGE SCALE GENOMIC DNA]</scope>
    <source>
        <strain evidence="16 17">E262AT.01</strain>
    </source>
</reference>
<comment type="cofactor">
    <cofactor evidence="15">
        <name>Zn(2+)</name>
        <dbReference type="ChEBI" id="CHEBI:29105"/>
    </cofactor>
    <text evidence="15">Binds 1 zinc ion per subunit.</text>
</comment>
<evidence type="ECO:0000256" key="4">
    <source>
        <dbReference type="ARBA" id="ARBA00022670"/>
    </source>
</evidence>
<gene>
    <name evidence="16" type="ORF">NESM_000361000</name>
</gene>
<dbReference type="PRINTS" id="PR00782">
    <property type="entry name" value="LSHMANOLYSIN"/>
</dbReference>
<organism evidence="16 17">
    <name type="scientific">Novymonas esmeraldas</name>
    <dbReference type="NCBI Taxonomy" id="1808958"/>
    <lineage>
        <taxon>Eukaryota</taxon>
        <taxon>Discoba</taxon>
        <taxon>Euglenozoa</taxon>
        <taxon>Kinetoplastea</taxon>
        <taxon>Metakinetoplastina</taxon>
        <taxon>Trypanosomatida</taxon>
        <taxon>Trypanosomatidae</taxon>
        <taxon>Novymonas</taxon>
    </lineage>
</organism>
<dbReference type="Gene3D" id="3.90.132.10">
    <property type="entry name" value="Leishmanolysin , domain 2"/>
    <property type="match status" value="1"/>
</dbReference>
<dbReference type="GO" id="GO:0007155">
    <property type="term" value="P:cell adhesion"/>
    <property type="evidence" value="ECO:0007669"/>
    <property type="project" value="UniProtKB-KW"/>
</dbReference>
<dbReference type="AlphaFoldDB" id="A0AAW0EMM1"/>
<evidence type="ECO:0000256" key="15">
    <source>
        <dbReference type="RuleBase" id="RU366077"/>
    </source>
</evidence>
<dbReference type="GO" id="GO:0046872">
    <property type="term" value="F:metal ion binding"/>
    <property type="evidence" value="ECO:0007669"/>
    <property type="project" value="UniProtKB-KW"/>
</dbReference>
<evidence type="ECO:0000256" key="3">
    <source>
        <dbReference type="ARBA" id="ARBA00005860"/>
    </source>
</evidence>
<evidence type="ECO:0000256" key="10">
    <source>
        <dbReference type="ARBA" id="ARBA00023049"/>
    </source>
</evidence>
<dbReference type="EMBL" id="JAECZO010000037">
    <property type="protein sequence ID" value="KAK7194444.1"/>
    <property type="molecule type" value="Genomic_DNA"/>
</dbReference>